<feature type="transmembrane region" description="Helical" evidence="6">
    <location>
        <begin position="349"/>
        <end position="370"/>
    </location>
</feature>
<dbReference type="AlphaFoldDB" id="A0A1F5NZ71"/>
<gene>
    <name evidence="8" type="ORF">A2846_02160</name>
</gene>
<sequence>MQPDADEKKVLVVGGGFGGVACALALARHAGTRAKITLVSDKPHLEYTPALYRVVTGSPPLEVCIPLQEIFSGTRVERVTDAITSVDILNKRAMGSVGATYRFDYVVLAMGSQTSYFNIPGLAEFSFGFKSITEALRLKDHIHRLFDECKPPHGSADMKMHFVVVGAGASGVELAGELAAYTRTLAKKYDIPRSLVTIDLVEAASRIVPSFPEAVALKIEKRLHGLGVNIFTNRPMLKAELEEINLKGLTLKTDTVVWTAGVKPNTLYSRTQGLAFDPAGRVLADEYLRAKNLTHVFVIGDGAATPYAGMAQTAARDGKIAAQNIINSLDEKPLIPYQPKKPYHSLPVGYGWAATLLGLATIYGRLGWFLRKLADLRYFSSILPPGKAITAFQSGKTLCKSCEICSPGSINQNIYNP</sequence>
<dbReference type="EMBL" id="MFEN01000058">
    <property type="protein sequence ID" value="OGE82943.1"/>
    <property type="molecule type" value="Genomic_DNA"/>
</dbReference>
<comment type="caution">
    <text evidence="8">The sequence shown here is derived from an EMBL/GenBank/DDBJ whole genome shotgun (WGS) entry which is preliminary data.</text>
</comment>
<dbReference type="PANTHER" id="PTHR42913">
    <property type="entry name" value="APOPTOSIS-INDUCING FACTOR 1"/>
    <property type="match status" value="1"/>
</dbReference>
<dbReference type="Proteomes" id="UP000176339">
    <property type="component" value="Unassembled WGS sequence"/>
</dbReference>
<dbReference type="PRINTS" id="PR00411">
    <property type="entry name" value="PNDRDTASEI"/>
</dbReference>
<dbReference type="InterPro" id="IPR036188">
    <property type="entry name" value="FAD/NAD-bd_sf"/>
</dbReference>
<evidence type="ECO:0000259" key="7">
    <source>
        <dbReference type="Pfam" id="PF07992"/>
    </source>
</evidence>
<evidence type="ECO:0000256" key="4">
    <source>
        <dbReference type="ARBA" id="ARBA00022827"/>
    </source>
</evidence>
<dbReference type="PANTHER" id="PTHR42913:SF3">
    <property type="entry name" value="64 KDA MITOCHONDRIAL NADH DEHYDROGENASE (EUROFUNG)"/>
    <property type="match status" value="1"/>
</dbReference>
<feature type="domain" description="FAD/NAD(P)-binding" evidence="7">
    <location>
        <begin position="8"/>
        <end position="318"/>
    </location>
</feature>
<keyword evidence="4" id="KW-0274">FAD</keyword>
<dbReference type="Gene3D" id="3.50.50.100">
    <property type="match status" value="1"/>
</dbReference>
<keyword evidence="3" id="KW-0285">Flavoprotein</keyword>
<dbReference type="GO" id="GO:0019646">
    <property type="term" value="P:aerobic electron transport chain"/>
    <property type="evidence" value="ECO:0007669"/>
    <property type="project" value="TreeGrafter"/>
</dbReference>
<comment type="cofactor">
    <cofactor evidence="1">
        <name>FAD</name>
        <dbReference type="ChEBI" id="CHEBI:57692"/>
    </cofactor>
</comment>
<evidence type="ECO:0000313" key="9">
    <source>
        <dbReference type="Proteomes" id="UP000176339"/>
    </source>
</evidence>
<dbReference type="GO" id="GO:0003955">
    <property type="term" value="F:NAD(P)H dehydrogenase (quinone) activity"/>
    <property type="evidence" value="ECO:0007669"/>
    <property type="project" value="TreeGrafter"/>
</dbReference>
<evidence type="ECO:0000256" key="1">
    <source>
        <dbReference type="ARBA" id="ARBA00001974"/>
    </source>
</evidence>
<organism evidence="8 9">
    <name type="scientific">Candidatus Doudnabacteria bacterium RIFCSPHIGHO2_01_FULL_49_9</name>
    <dbReference type="NCBI Taxonomy" id="1817827"/>
    <lineage>
        <taxon>Bacteria</taxon>
        <taxon>Candidatus Doudnaibacteriota</taxon>
    </lineage>
</organism>
<name>A0A1F5NZ71_9BACT</name>
<proteinExistence type="inferred from homology"/>
<reference evidence="8 9" key="1">
    <citation type="journal article" date="2016" name="Nat. Commun.">
        <title>Thousands of microbial genomes shed light on interconnected biogeochemical processes in an aquifer system.</title>
        <authorList>
            <person name="Anantharaman K."/>
            <person name="Brown C.T."/>
            <person name="Hug L.A."/>
            <person name="Sharon I."/>
            <person name="Castelle C.J."/>
            <person name="Probst A.J."/>
            <person name="Thomas B.C."/>
            <person name="Singh A."/>
            <person name="Wilkins M.J."/>
            <person name="Karaoz U."/>
            <person name="Brodie E.L."/>
            <person name="Williams K.H."/>
            <person name="Hubbard S.S."/>
            <person name="Banfield J.F."/>
        </authorList>
    </citation>
    <scope>NUCLEOTIDE SEQUENCE [LARGE SCALE GENOMIC DNA]</scope>
</reference>
<evidence type="ECO:0000313" key="8">
    <source>
        <dbReference type="EMBL" id="OGE82943.1"/>
    </source>
</evidence>
<dbReference type="PRINTS" id="PR00368">
    <property type="entry name" value="FADPNR"/>
</dbReference>
<dbReference type="InterPro" id="IPR023753">
    <property type="entry name" value="FAD/NAD-binding_dom"/>
</dbReference>
<keyword evidence="5" id="KW-0560">Oxidoreductase</keyword>
<evidence type="ECO:0000256" key="3">
    <source>
        <dbReference type="ARBA" id="ARBA00022630"/>
    </source>
</evidence>
<keyword evidence="6" id="KW-0812">Transmembrane</keyword>
<keyword evidence="6" id="KW-1133">Transmembrane helix</keyword>
<keyword evidence="6" id="KW-0472">Membrane</keyword>
<comment type="similarity">
    <text evidence="2">Belongs to the NADH dehydrogenase family.</text>
</comment>
<dbReference type="InterPro" id="IPR051169">
    <property type="entry name" value="NADH-Q_oxidoreductase"/>
</dbReference>
<evidence type="ECO:0000256" key="5">
    <source>
        <dbReference type="ARBA" id="ARBA00023002"/>
    </source>
</evidence>
<evidence type="ECO:0000256" key="6">
    <source>
        <dbReference type="SAM" id="Phobius"/>
    </source>
</evidence>
<dbReference type="Pfam" id="PF07992">
    <property type="entry name" value="Pyr_redox_2"/>
    <property type="match status" value="1"/>
</dbReference>
<accession>A0A1F5NZ71</accession>
<evidence type="ECO:0000256" key="2">
    <source>
        <dbReference type="ARBA" id="ARBA00005272"/>
    </source>
</evidence>
<dbReference type="SUPFAM" id="SSF51905">
    <property type="entry name" value="FAD/NAD(P)-binding domain"/>
    <property type="match status" value="1"/>
</dbReference>
<protein>
    <recommendedName>
        <fullName evidence="7">FAD/NAD(P)-binding domain-containing protein</fullName>
    </recommendedName>
</protein>